<protein>
    <submittedName>
        <fullName evidence="10">MIP family channel protein</fullName>
    </submittedName>
</protein>
<organism evidence="10 11">
    <name type="scientific">Eggerthia catenaformis OT 569 = DSM 20559</name>
    <dbReference type="NCBI Taxonomy" id="999415"/>
    <lineage>
        <taxon>Bacteria</taxon>
        <taxon>Bacillati</taxon>
        <taxon>Bacillota</taxon>
        <taxon>Erysipelotrichia</taxon>
        <taxon>Erysipelotrichales</taxon>
        <taxon>Coprobacillaceae</taxon>
        <taxon>Eggerthia</taxon>
    </lineage>
</organism>
<keyword evidence="3 8" id="KW-0813">Transport</keyword>
<dbReference type="STRING" id="999415.HMPREF9943_01235"/>
<dbReference type="InterPro" id="IPR034294">
    <property type="entry name" value="Aquaporin_transptr"/>
</dbReference>
<gene>
    <name evidence="10" type="ORF">HMPREF9943_01235</name>
</gene>
<keyword evidence="5 8" id="KW-0812">Transmembrane</keyword>
<evidence type="ECO:0000256" key="4">
    <source>
        <dbReference type="ARBA" id="ARBA00022475"/>
    </source>
</evidence>
<evidence type="ECO:0000256" key="3">
    <source>
        <dbReference type="ARBA" id="ARBA00022448"/>
    </source>
</evidence>
<evidence type="ECO:0000256" key="2">
    <source>
        <dbReference type="ARBA" id="ARBA00006175"/>
    </source>
</evidence>
<evidence type="ECO:0000256" key="9">
    <source>
        <dbReference type="SAM" id="Phobius"/>
    </source>
</evidence>
<dbReference type="GO" id="GO:0015250">
    <property type="term" value="F:water channel activity"/>
    <property type="evidence" value="ECO:0007669"/>
    <property type="project" value="TreeGrafter"/>
</dbReference>
<dbReference type="GO" id="GO:0005886">
    <property type="term" value="C:plasma membrane"/>
    <property type="evidence" value="ECO:0007669"/>
    <property type="project" value="UniProtKB-SubCell"/>
</dbReference>
<evidence type="ECO:0000256" key="7">
    <source>
        <dbReference type="ARBA" id="ARBA00023136"/>
    </source>
</evidence>
<dbReference type="Pfam" id="PF00230">
    <property type="entry name" value="MIP"/>
    <property type="match status" value="1"/>
</dbReference>
<comment type="subcellular location">
    <subcellularLocation>
        <location evidence="1">Cell membrane</location>
        <topology evidence="1">Multi-pass membrane protein</topology>
    </subcellularLocation>
</comment>
<dbReference type="InterPro" id="IPR000425">
    <property type="entry name" value="MIP"/>
</dbReference>
<evidence type="ECO:0000313" key="10">
    <source>
        <dbReference type="EMBL" id="EMD16480.1"/>
    </source>
</evidence>
<dbReference type="EMBL" id="AGEJ01000019">
    <property type="protein sequence ID" value="EMD16480.1"/>
    <property type="molecule type" value="Genomic_DNA"/>
</dbReference>
<keyword evidence="11" id="KW-1185">Reference proteome</keyword>
<comment type="caution">
    <text evidence="10">The sequence shown here is derived from an EMBL/GenBank/DDBJ whole genome shotgun (WGS) entry which is preliminary data.</text>
</comment>
<feature type="transmembrane region" description="Helical" evidence="9">
    <location>
        <begin position="86"/>
        <end position="110"/>
    </location>
</feature>
<keyword evidence="7 9" id="KW-0472">Membrane</keyword>
<dbReference type="PROSITE" id="PS00221">
    <property type="entry name" value="MIP"/>
    <property type="match status" value="1"/>
</dbReference>
<dbReference type="Gene3D" id="1.20.1080.10">
    <property type="entry name" value="Glycerol uptake facilitator protein"/>
    <property type="match status" value="1"/>
</dbReference>
<dbReference type="InterPro" id="IPR023271">
    <property type="entry name" value="Aquaporin-like"/>
</dbReference>
<evidence type="ECO:0000313" key="11">
    <source>
        <dbReference type="Proteomes" id="UP000011758"/>
    </source>
</evidence>
<evidence type="ECO:0000256" key="8">
    <source>
        <dbReference type="RuleBase" id="RU000477"/>
    </source>
</evidence>
<sequence>MKDFNLRAYLAEFIGTFILVFFGTGSAVLYSGASANALLILTVPIVFGLTIVAVYYSIGHISGGHVNPAVSLAMYFDNRISLKDMFLYMFSQLLGALSASALLFALISNIPNAELKTVGLGANGFEKASLMNITLIGAFLTEIILTGIFVFVVLSVSKKENYSSTGGLAIGSVLTLVHFFGIALTGTSVNPARSLAPAIILKLAGLGTALNQVWLFIIAPLLGAVLAVTIYKLMTNK</sequence>
<feature type="transmembrane region" description="Helical" evidence="9">
    <location>
        <begin position="9"/>
        <end position="31"/>
    </location>
</feature>
<feature type="transmembrane region" description="Helical" evidence="9">
    <location>
        <begin position="37"/>
        <end position="58"/>
    </location>
</feature>
<dbReference type="NCBIfam" id="TIGR00861">
    <property type="entry name" value="MIP"/>
    <property type="match status" value="1"/>
</dbReference>
<feature type="transmembrane region" description="Helical" evidence="9">
    <location>
        <begin position="209"/>
        <end position="231"/>
    </location>
</feature>
<dbReference type="Proteomes" id="UP000011758">
    <property type="component" value="Unassembled WGS sequence"/>
</dbReference>
<comment type="similarity">
    <text evidence="2 8">Belongs to the MIP/aquaporin (TC 1.A.8) family.</text>
</comment>
<keyword evidence="4" id="KW-1003">Cell membrane</keyword>
<feature type="transmembrane region" description="Helical" evidence="9">
    <location>
        <begin position="168"/>
        <end position="189"/>
    </location>
</feature>
<dbReference type="OrthoDB" id="9807293at2"/>
<dbReference type="PATRIC" id="fig|999415.3.peg.1255"/>
<dbReference type="eggNOG" id="COG0580">
    <property type="taxonomic scope" value="Bacteria"/>
</dbReference>
<dbReference type="AlphaFoldDB" id="M2Q0M8"/>
<reference evidence="10 11" key="1">
    <citation type="submission" date="2013-02" db="EMBL/GenBank/DDBJ databases">
        <title>The Genome Sequence of Lactobacillus catenaformis F0143.</title>
        <authorList>
            <consortium name="The Broad Institute Genome Sequencing Platform"/>
            <person name="Earl A."/>
            <person name="Ward D."/>
            <person name="Feldgarden M."/>
            <person name="Gevers D."/>
            <person name="Izard J."/>
            <person name="Blanton J.M."/>
            <person name="Mathney J."/>
            <person name="Dewhirst F.E."/>
            <person name="Young S.K."/>
            <person name="Zeng Q."/>
            <person name="Gargeya S."/>
            <person name="Fitzgerald M."/>
            <person name="Haas B."/>
            <person name="Abouelleil A."/>
            <person name="Alvarado L."/>
            <person name="Arachchi H.M."/>
            <person name="Berlin A."/>
            <person name="Chapman S.B."/>
            <person name="Gearin G."/>
            <person name="Goldberg J."/>
            <person name="Griggs A."/>
            <person name="Gujja S."/>
            <person name="Hansen M."/>
            <person name="Heiman D."/>
            <person name="Howarth C."/>
            <person name="Larimer J."/>
            <person name="Lui A."/>
            <person name="MacDonald P.J.P."/>
            <person name="McCowen C."/>
            <person name="Montmayeur A."/>
            <person name="Murphy C."/>
            <person name="Neiman D."/>
            <person name="Pearson M."/>
            <person name="Priest M."/>
            <person name="Roberts A."/>
            <person name="Saif S."/>
            <person name="Shea T."/>
            <person name="Sisk P."/>
            <person name="Stolte C."/>
            <person name="Sykes S."/>
            <person name="Wortman J."/>
            <person name="Nusbaum C."/>
            <person name="Birren B."/>
        </authorList>
    </citation>
    <scope>NUCLEOTIDE SEQUENCE [LARGE SCALE GENOMIC DNA]</scope>
    <source>
        <strain evidence="10 11">OT 569</strain>
    </source>
</reference>
<evidence type="ECO:0000256" key="6">
    <source>
        <dbReference type="ARBA" id="ARBA00022989"/>
    </source>
</evidence>
<evidence type="ECO:0000256" key="5">
    <source>
        <dbReference type="ARBA" id="ARBA00022692"/>
    </source>
</evidence>
<accession>M2Q0M8</accession>
<dbReference type="PRINTS" id="PR00783">
    <property type="entry name" value="MINTRINSICP"/>
</dbReference>
<dbReference type="BioCyc" id="ECAT999415-HMP:GTTI-1269-MONOMER"/>
<keyword evidence="6 9" id="KW-1133">Transmembrane helix</keyword>
<dbReference type="PANTHER" id="PTHR19139">
    <property type="entry name" value="AQUAPORIN TRANSPORTER"/>
    <property type="match status" value="1"/>
</dbReference>
<dbReference type="RefSeq" id="WP_004803179.1">
    <property type="nucleotide sequence ID" value="NZ_AUGJ01000015.1"/>
</dbReference>
<dbReference type="PANTHER" id="PTHR19139:SF199">
    <property type="entry name" value="MIP17260P"/>
    <property type="match status" value="1"/>
</dbReference>
<name>M2Q0M8_9FIRM</name>
<evidence type="ECO:0000256" key="1">
    <source>
        <dbReference type="ARBA" id="ARBA00004651"/>
    </source>
</evidence>
<dbReference type="InterPro" id="IPR022357">
    <property type="entry name" value="MIP_CS"/>
</dbReference>
<proteinExistence type="inferred from homology"/>
<dbReference type="SUPFAM" id="SSF81338">
    <property type="entry name" value="Aquaporin-like"/>
    <property type="match status" value="1"/>
</dbReference>
<feature type="transmembrane region" description="Helical" evidence="9">
    <location>
        <begin position="130"/>
        <end position="156"/>
    </location>
</feature>